<evidence type="ECO:0000313" key="8">
    <source>
        <dbReference type="Proteomes" id="UP001565368"/>
    </source>
</evidence>
<dbReference type="GeneID" id="95983420"/>
<dbReference type="PANTHER" id="PTHR46239:SF1">
    <property type="entry name" value="DNA REPAIR PROTEIN RAD51 HOMOLOG 3"/>
    <property type="match status" value="1"/>
</dbReference>
<dbReference type="InterPro" id="IPR052093">
    <property type="entry name" value="HR_Repair_Mediator"/>
</dbReference>
<dbReference type="SUPFAM" id="SSF52540">
    <property type="entry name" value="P-loop containing nucleoside triphosphate hydrolases"/>
    <property type="match status" value="1"/>
</dbReference>
<comment type="subcellular location">
    <subcellularLocation>
        <location evidence="1">Nucleus</location>
    </subcellularLocation>
</comment>
<dbReference type="Pfam" id="PF13481">
    <property type="entry name" value="AAA_25"/>
    <property type="match status" value="1"/>
</dbReference>
<dbReference type="PANTHER" id="PTHR46239">
    <property type="entry name" value="DNA REPAIR PROTEIN RAD51 HOMOLOG 3 RAD51C"/>
    <property type="match status" value="1"/>
</dbReference>
<dbReference type="RefSeq" id="XP_069211365.1">
    <property type="nucleotide sequence ID" value="XM_069350979.1"/>
</dbReference>
<keyword evidence="2" id="KW-0547">Nucleotide-binding</keyword>
<dbReference type="Proteomes" id="UP001565368">
    <property type="component" value="Unassembled WGS sequence"/>
</dbReference>
<dbReference type="Gene3D" id="3.40.50.300">
    <property type="entry name" value="P-loop containing nucleotide triphosphate hydrolases"/>
    <property type="match status" value="1"/>
</dbReference>
<evidence type="ECO:0000256" key="5">
    <source>
        <dbReference type="ARBA" id="ARBA00023204"/>
    </source>
</evidence>
<keyword evidence="6" id="KW-0539">Nucleus</keyword>
<keyword evidence="3" id="KW-0227">DNA damage</keyword>
<dbReference type="EMBL" id="JBBXJM010000002">
    <property type="protein sequence ID" value="KAL1411421.1"/>
    <property type="molecule type" value="Genomic_DNA"/>
</dbReference>
<name>A0ABR3QAH6_9TREE</name>
<sequence length="398" mass="42419">MSEQRPIAELPLPHFLKVALQDNGYKTVEDLQGTNAADLAVELSIGVPQAEDILRQAETSAAGPSRAPPEALDPVLGASQVHSSTASELLRPLSRIRFSTLSVALDELLAHFAPPRLAPPDHGLNLKGKQRAAVPLAGPIAPGMVLEVSSPPGGGKSSVAVAVALSARLLEGTVDEPVEPPEVVIVDTEGSITPGRILRAARTVVTDTAKLRDAVDGIHLIRVATQVQMVSLLHTLETWIEEHPKVKLVVIDTLSFHFRQPTMEISARKRLMELVKQVLGKIATVHGCAQVLVTNQLATKLLTAANKPATFETGERAVLMPQLGETWTTDRTVRVALFRGPPGDDLRYAHASTASSTSAGSALQNDIPWAQFDIDAVGLPCDVPPAPARDDLEPRAYA</sequence>
<accession>A0ABR3QAH6</accession>
<dbReference type="InterPro" id="IPR027417">
    <property type="entry name" value="P-loop_NTPase"/>
</dbReference>
<evidence type="ECO:0000256" key="4">
    <source>
        <dbReference type="ARBA" id="ARBA00022840"/>
    </source>
</evidence>
<protein>
    <recommendedName>
        <fullName evidence="9">RecA family profile 1 domain-containing protein</fullName>
    </recommendedName>
</protein>
<organism evidence="7 8">
    <name type="scientific">Vanrija albida</name>
    <dbReference type="NCBI Taxonomy" id="181172"/>
    <lineage>
        <taxon>Eukaryota</taxon>
        <taxon>Fungi</taxon>
        <taxon>Dikarya</taxon>
        <taxon>Basidiomycota</taxon>
        <taxon>Agaricomycotina</taxon>
        <taxon>Tremellomycetes</taxon>
        <taxon>Trichosporonales</taxon>
        <taxon>Trichosporonaceae</taxon>
        <taxon>Vanrija</taxon>
    </lineage>
</organism>
<evidence type="ECO:0000256" key="1">
    <source>
        <dbReference type="ARBA" id="ARBA00004123"/>
    </source>
</evidence>
<comment type="caution">
    <text evidence="7">The sequence shown here is derived from an EMBL/GenBank/DDBJ whole genome shotgun (WGS) entry which is preliminary data.</text>
</comment>
<evidence type="ECO:0000313" key="7">
    <source>
        <dbReference type="EMBL" id="KAL1411421.1"/>
    </source>
</evidence>
<proteinExistence type="predicted"/>
<keyword evidence="5" id="KW-0234">DNA repair</keyword>
<reference evidence="7 8" key="1">
    <citation type="submission" date="2023-08" db="EMBL/GenBank/DDBJ databases">
        <title>Annotated Genome Sequence of Vanrija albida AlHP1.</title>
        <authorList>
            <person name="Herzog R."/>
        </authorList>
    </citation>
    <scope>NUCLEOTIDE SEQUENCE [LARGE SCALE GENOMIC DNA]</scope>
    <source>
        <strain evidence="7 8">AlHP1</strain>
    </source>
</reference>
<gene>
    <name evidence="7" type="ORF">Q8F55_002377</name>
</gene>
<keyword evidence="4" id="KW-0067">ATP-binding</keyword>
<evidence type="ECO:0000256" key="2">
    <source>
        <dbReference type="ARBA" id="ARBA00022741"/>
    </source>
</evidence>
<evidence type="ECO:0000256" key="3">
    <source>
        <dbReference type="ARBA" id="ARBA00022763"/>
    </source>
</evidence>
<keyword evidence="8" id="KW-1185">Reference proteome</keyword>
<evidence type="ECO:0008006" key="9">
    <source>
        <dbReference type="Google" id="ProtNLM"/>
    </source>
</evidence>
<evidence type="ECO:0000256" key="6">
    <source>
        <dbReference type="ARBA" id="ARBA00023242"/>
    </source>
</evidence>